<keyword evidence="1 3" id="KW-0807">Transducer</keyword>
<evidence type="ECO:0000256" key="5">
    <source>
        <dbReference type="SAM" id="Phobius"/>
    </source>
</evidence>
<dbReference type="Pfam" id="PF12729">
    <property type="entry name" value="4HB_MCP_1"/>
    <property type="match status" value="1"/>
</dbReference>
<evidence type="ECO:0000259" key="6">
    <source>
        <dbReference type="PROSITE" id="PS50111"/>
    </source>
</evidence>
<feature type="domain" description="HAMP" evidence="7">
    <location>
        <begin position="204"/>
        <end position="257"/>
    </location>
</feature>
<accession>A0A3N1XP75</accession>
<evidence type="ECO:0000256" key="2">
    <source>
        <dbReference type="ARBA" id="ARBA00029447"/>
    </source>
</evidence>
<dbReference type="GO" id="GO:0007165">
    <property type="term" value="P:signal transduction"/>
    <property type="evidence" value="ECO:0007669"/>
    <property type="project" value="UniProtKB-KW"/>
</dbReference>
<gene>
    <name evidence="8" type="ORF">EDD66_10466</name>
</gene>
<dbReference type="SMART" id="SM00283">
    <property type="entry name" value="MA"/>
    <property type="match status" value="1"/>
</dbReference>
<dbReference type="SUPFAM" id="SSF58104">
    <property type="entry name" value="Methyl-accepting chemotaxis protein (MCP) signaling domain"/>
    <property type="match status" value="1"/>
</dbReference>
<feature type="coiled-coil region" evidence="4">
    <location>
        <begin position="511"/>
        <end position="556"/>
    </location>
</feature>
<evidence type="ECO:0000313" key="8">
    <source>
        <dbReference type="EMBL" id="ROR28484.1"/>
    </source>
</evidence>
<organism evidence="8 9">
    <name type="scientific">Mobilisporobacter senegalensis</name>
    <dbReference type="NCBI Taxonomy" id="1329262"/>
    <lineage>
        <taxon>Bacteria</taxon>
        <taxon>Bacillati</taxon>
        <taxon>Bacillota</taxon>
        <taxon>Clostridia</taxon>
        <taxon>Lachnospirales</taxon>
        <taxon>Lachnospiraceae</taxon>
        <taxon>Mobilisporobacter</taxon>
    </lineage>
</organism>
<dbReference type="GO" id="GO:0016020">
    <property type="term" value="C:membrane"/>
    <property type="evidence" value="ECO:0007669"/>
    <property type="project" value="InterPro"/>
</dbReference>
<evidence type="ECO:0000256" key="3">
    <source>
        <dbReference type="PROSITE-ProRule" id="PRU00284"/>
    </source>
</evidence>
<protein>
    <submittedName>
        <fullName evidence="8">Methyl-accepting chemotaxis protein</fullName>
    </submittedName>
</protein>
<keyword evidence="5" id="KW-0812">Transmembrane</keyword>
<comment type="caution">
    <text evidence="8">The sequence shown here is derived from an EMBL/GenBank/DDBJ whole genome shotgun (WGS) entry which is preliminary data.</text>
</comment>
<comment type="similarity">
    <text evidence="2">Belongs to the methyl-accepting chemotaxis (MCP) protein family.</text>
</comment>
<dbReference type="GO" id="GO:0006935">
    <property type="term" value="P:chemotaxis"/>
    <property type="evidence" value="ECO:0007669"/>
    <property type="project" value="InterPro"/>
</dbReference>
<evidence type="ECO:0000259" key="7">
    <source>
        <dbReference type="PROSITE" id="PS50885"/>
    </source>
</evidence>
<evidence type="ECO:0000313" key="9">
    <source>
        <dbReference type="Proteomes" id="UP000273083"/>
    </source>
</evidence>
<dbReference type="InterPro" id="IPR004089">
    <property type="entry name" value="MCPsignal_dom"/>
</dbReference>
<dbReference type="InterPro" id="IPR003660">
    <property type="entry name" value="HAMP_dom"/>
</dbReference>
<dbReference type="Gene3D" id="6.10.340.10">
    <property type="match status" value="1"/>
</dbReference>
<evidence type="ECO:0000256" key="4">
    <source>
        <dbReference type="SAM" id="Coils"/>
    </source>
</evidence>
<dbReference type="PRINTS" id="PR00260">
    <property type="entry name" value="CHEMTRNSDUCR"/>
</dbReference>
<dbReference type="GO" id="GO:0004888">
    <property type="term" value="F:transmembrane signaling receptor activity"/>
    <property type="evidence" value="ECO:0007669"/>
    <property type="project" value="InterPro"/>
</dbReference>
<dbReference type="Pfam" id="PF00015">
    <property type="entry name" value="MCPsignal"/>
    <property type="match status" value="1"/>
</dbReference>
<dbReference type="Proteomes" id="UP000273083">
    <property type="component" value="Unassembled WGS sequence"/>
</dbReference>
<dbReference type="RefSeq" id="WP_123608991.1">
    <property type="nucleotide sequence ID" value="NZ_RJVG01000004.1"/>
</dbReference>
<dbReference type="EMBL" id="RJVG01000004">
    <property type="protein sequence ID" value="ROR28484.1"/>
    <property type="molecule type" value="Genomic_DNA"/>
</dbReference>
<keyword evidence="5" id="KW-1133">Transmembrane helix</keyword>
<feature type="transmembrane region" description="Helical" evidence="5">
    <location>
        <begin position="181"/>
        <end position="203"/>
    </location>
</feature>
<dbReference type="CDD" id="cd06225">
    <property type="entry name" value="HAMP"/>
    <property type="match status" value="1"/>
</dbReference>
<dbReference type="Gene3D" id="1.10.287.950">
    <property type="entry name" value="Methyl-accepting chemotaxis protein"/>
    <property type="match status" value="1"/>
</dbReference>
<reference evidence="8 9" key="1">
    <citation type="submission" date="2018-11" db="EMBL/GenBank/DDBJ databases">
        <title>Genomic Encyclopedia of Type Strains, Phase IV (KMG-IV): sequencing the most valuable type-strain genomes for metagenomic binning, comparative biology and taxonomic classification.</title>
        <authorList>
            <person name="Goeker M."/>
        </authorList>
    </citation>
    <scope>NUCLEOTIDE SEQUENCE [LARGE SCALE GENOMIC DNA]</scope>
    <source>
        <strain evidence="8 9">DSM 26537</strain>
    </source>
</reference>
<keyword evidence="4" id="KW-0175">Coiled coil</keyword>
<evidence type="ECO:0000256" key="1">
    <source>
        <dbReference type="ARBA" id="ARBA00023224"/>
    </source>
</evidence>
<name>A0A3N1XP75_9FIRM</name>
<dbReference type="PROSITE" id="PS50885">
    <property type="entry name" value="HAMP"/>
    <property type="match status" value="1"/>
</dbReference>
<dbReference type="InterPro" id="IPR024478">
    <property type="entry name" value="HlyB_4HB_MCP"/>
</dbReference>
<dbReference type="PANTHER" id="PTHR32089:SF112">
    <property type="entry name" value="LYSOZYME-LIKE PROTEIN-RELATED"/>
    <property type="match status" value="1"/>
</dbReference>
<dbReference type="InterPro" id="IPR004090">
    <property type="entry name" value="Chemotax_Me-accpt_rcpt"/>
</dbReference>
<dbReference type="PROSITE" id="PS50111">
    <property type="entry name" value="CHEMOTAXIS_TRANSDUC_2"/>
    <property type="match status" value="1"/>
</dbReference>
<sequence>MRLKIKTKIIIIFAILISLLCITSIIGVTGMNSIKNMYSEVMNKNIPVETLVKEVRSLNLEQVAAVRGYIIYKDETYSTLFNDINGKIDITFTEIEKRMASKESLDYLNKVKEEHESYQNGCNEIFSLVKQDKMEEAIARGEEMRIHVTTIKEITDNWSKWVSDLNINIIHNVDDSIRMKFISLFAIVFISILISLIAGLYIIRNIAKPIISLTKAAAIISEGDLSNEIPKAKTKDEISDLSDSFGIMAQNLRQLIISINDVSQELVASSEELSASSEEVTKASEQVAISINDLAKGASDQSVSTEKSNSKILHIINAFSKIANDMVTSDKLTEQARETVRIGEEAVKFQEEKVNENLHISLQVSSSITELSKQSKEIEQILDVIHDIAEQTNLLALNAAIEAARAGDAGKGFSVVAEEIRKLAEQSRNSVQQISSIIDEVQTSVNESVNHISSSEKSALEQTDALKETIKVFHDISTTVNDIAHNIRQVSDQSNVLNKDAIQAGDAIAEIASISQEIAASSEELASTSEEQASTNEQVAASAENLTKLAEQLQNNIIKFKI</sequence>
<feature type="transmembrane region" description="Helical" evidence="5">
    <location>
        <begin position="9"/>
        <end position="34"/>
    </location>
</feature>
<dbReference type="OrthoDB" id="9814363at2"/>
<dbReference type="PANTHER" id="PTHR32089">
    <property type="entry name" value="METHYL-ACCEPTING CHEMOTAXIS PROTEIN MCPB"/>
    <property type="match status" value="1"/>
</dbReference>
<keyword evidence="5" id="KW-0472">Membrane</keyword>
<dbReference type="SMART" id="SM00304">
    <property type="entry name" value="HAMP"/>
    <property type="match status" value="1"/>
</dbReference>
<keyword evidence="9" id="KW-1185">Reference proteome</keyword>
<feature type="domain" description="Methyl-accepting transducer" evidence="6">
    <location>
        <begin position="276"/>
        <end position="526"/>
    </location>
</feature>
<proteinExistence type="inferred from homology"/>
<dbReference type="AlphaFoldDB" id="A0A3N1XP75"/>
<dbReference type="Pfam" id="PF00672">
    <property type="entry name" value="HAMP"/>
    <property type="match status" value="1"/>
</dbReference>